<dbReference type="PANTHER" id="PTHR44858:SF1">
    <property type="entry name" value="UDP-N-ACETYLGLUCOSAMINE--PEPTIDE N-ACETYLGLUCOSAMINYLTRANSFERASE SPINDLY-RELATED"/>
    <property type="match status" value="1"/>
</dbReference>
<dbReference type="RefSeq" id="WP_302037135.1">
    <property type="nucleotide sequence ID" value="NZ_JAUKPO010000003.1"/>
</dbReference>
<evidence type="ECO:0000256" key="2">
    <source>
        <dbReference type="ARBA" id="ARBA00022803"/>
    </source>
</evidence>
<keyword evidence="4" id="KW-1185">Reference proteome</keyword>
<dbReference type="InterPro" id="IPR011990">
    <property type="entry name" value="TPR-like_helical_dom_sf"/>
</dbReference>
<dbReference type="SMART" id="SM00028">
    <property type="entry name" value="TPR"/>
    <property type="match status" value="4"/>
</dbReference>
<accession>A0ABT8R2L8</accession>
<gene>
    <name evidence="3" type="ORF">Q0590_08765</name>
</gene>
<dbReference type="PROSITE" id="PS51257">
    <property type="entry name" value="PROKAR_LIPOPROTEIN"/>
    <property type="match status" value="1"/>
</dbReference>
<sequence length="311" mass="36287">MKNLLLIVLLLITSCQKNSLTRREERSLGIIQDALQTYTFLLPKLEVKDSLLIKSYNEEGLKLAQLVHQTDTIKRYNYVLTQIKQQPDYANIICSDLAEIILSGRNNAKNFTGELTKLSQQHPNSGFVYYLQALILRKEKQYAQAVNQVDKAISHDKYVGEYYETKGRMLEKLGQPMQAIQSYDSAGQYMSAQHNLLYRKAIAYDQLDMHQQAIQNMTQLIDLMEEPHREDTENKEESQSDRQFGINQRQIAKFNREFDINFAKILYYNTRGDFYFKNHDTDKACKDWLKARQLSGNVTSEYIEKYCTGKE</sequence>
<protein>
    <recommendedName>
        <fullName evidence="5">Tetratricopeptide repeat protein</fullName>
    </recommendedName>
</protein>
<evidence type="ECO:0008006" key="5">
    <source>
        <dbReference type="Google" id="ProtNLM"/>
    </source>
</evidence>
<keyword evidence="1" id="KW-0677">Repeat</keyword>
<name>A0ABT8R2L8_9BACT</name>
<dbReference type="Gene3D" id="1.25.40.10">
    <property type="entry name" value="Tetratricopeptide repeat domain"/>
    <property type="match status" value="1"/>
</dbReference>
<dbReference type="SUPFAM" id="SSF48452">
    <property type="entry name" value="TPR-like"/>
    <property type="match status" value="1"/>
</dbReference>
<evidence type="ECO:0000313" key="3">
    <source>
        <dbReference type="EMBL" id="MDO1446340.1"/>
    </source>
</evidence>
<dbReference type="EMBL" id="JAUKPO010000003">
    <property type="protein sequence ID" value="MDO1446340.1"/>
    <property type="molecule type" value="Genomic_DNA"/>
</dbReference>
<dbReference type="Proteomes" id="UP001168528">
    <property type="component" value="Unassembled WGS sequence"/>
</dbReference>
<reference evidence="3" key="1">
    <citation type="submission" date="2023-07" db="EMBL/GenBank/DDBJ databases">
        <title>The genome sequence of Rhodocytophaga aerolata KACC 12507.</title>
        <authorList>
            <person name="Zhang X."/>
        </authorList>
    </citation>
    <scope>NUCLEOTIDE SEQUENCE</scope>
    <source>
        <strain evidence="3">KACC 12507</strain>
    </source>
</reference>
<evidence type="ECO:0000313" key="4">
    <source>
        <dbReference type="Proteomes" id="UP001168528"/>
    </source>
</evidence>
<dbReference type="InterPro" id="IPR019734">
    <property type="entry name" value="TPR_rpt"/>
</dbReference>
<comment type="caution">
    <text evidence="3">The sequence shown here is derived from an EMBL/GenBank/DDBJ whole genome shotgun (WGS) entry which is preliminary data.</text>
</comment>
<proteinExistence type="predicted"/>
<dbReference type="InterPro" id="IPR050498">
    <property type="entry name" value="Ycf3"/>
</dbReference>
<organism evidence="3 4">
    <name type="scientific">Rhodocytophaga aerolata</name>
    <dbReference type="NCBI Taxonomy" id="455078"/>
    <lineage>
        <taxon>Bacteria</taxon>
        <taxon>Pseudomonadati</taxon>
        <taxon>Bacteroidota</taxon>
        <taxon>Cytophagia</taxon>
        <taxon>Cytophagales</taxon>
        <taxon>Rhodocytophagaceae</taxon>
        <taxon>Rhodocytophaga</taxon>
    </lineage>
</organism>
<keyword evidence="2" id="KW-0802">TPR repeat</keyword>
<dbReference type="PANTHER" id="PTHR44858">
    <property type="entry name" value="TETRATRICOPEPTIDE REPEAT PROTEIN 6"/>
    <property type="match status" value="1"/>
</dbReference>
<evidence type="ECO:0000256" key="1">
    <source>
        <dbReference type="ARBA" id="ARBA00022737"/>
    </source>
</evidence>